<dbReference type="AlphaFoldDB" id="A0A8H3HY58"/>
<protein>
    <submittedName>
        <fullName evidence="1">Uncharacterized protein</fullName>
    </submittedName>
</protein>
<evidence type="ECO:0000313" key="2">
    <source>
        <dbReference type="Proteomes" id="UP000663827"/>
    </source>
</evidence>
<dbReference type="EMBL" id="CAJNJQ010000727">
    <property type="protein sequence ID" value="CAE7096735.1"/>
    <property type="molecule type" value="Genomic_DNA"/>
</dbReference>
<name>A0A8H3HY58_9AGAM</name>
<organism evidence="1 2">
    <name type="scientific">Rhizoctonia solani</name>
    <dbReference type="NCBI Taxonomy" id="456999"/>
    <lineage>
        <taxon>Eukaryota</taxon>
        <taxon>Fungi</taxon>
        <taxon>Dikarya</taxon>
        <taxon>Basidiomycota</taxon>
        <taxon>Agaricomycotina</taxon>
        <taxon>Agaricomycetes</taxon>
        <taxon>Cantharellales</taxon>
        <taxon>Ceratobasidiaceae</taxon>
        <taxon>Rhizoctonia</taxon>
    </lineage>
</organism>
<reference evidence="1" key="1">
    <citation type="submission" date="2021-01" db="EMBL/GenBank/DDBJ databases">
        <authorList>
            <person name="Kaushik A."/>
        </authorList>
    </citation>
    <scope>NUCLEOTIDE SEQUENCE</scope>
    <source>
        <strain evidence="1">AG5</strain>
    </source>
</reference>
<comment type="caution">
    <text evidence="1">The sequence shown here is derived from an EMBL/GenBank/DDBJ whole genome shotgun (WGS) entry which is preliminary data.</text>
</comment>
<gene>
    <name evidence="1" type="ORF">RDB_LOCUS37284</name>
</gene>
<proteinExistence type="predicted"/>
<accession>A0A8H3HY58</accession>
<evidence type="ECO:0000313" key="1">
    <source>
        <dbReference type="EMBL" id="CAE7096735.1"/>
    </source>
</evidence>
<sequence>MAAPHFVPRPPYLSSSTSYTMEVIAPWISFDKSSHALGADSLLLSYYQLTLALIDGSRSNGRPSLPTELVLQILFFAQLISPRPSQSLSTHYTCARPVPPPLHHGLFRLARLPLCKAPLVRTPQLYLSRKVEIERIEISVKYVGNARLVTTTQWSDFYLRIMRANQDEPCDRPDKSELIWPCFESTSLVSCPEGGRRVVNPCDDLWRYLLPGDRLEVAVQTYAGEPQVDKFDAVVKVFERWQPELGTLRRL</sequence>
<dbReference type="Proteomes" id="UP000663827">
    <property type="component" value="Unassembled WGS sequence"/>
</dbReference>